<keyword evidence="2" id="KW-1185">Reference proteome</keyword>
<protein>
    <recommendedName>
        <fullName evidence="3">DNA alkylation repair enzyme</fullName>
    </recommendedName>
</protein>
<evidence type="ECO:0000313" key="2">
    <source>
        <dbReference type="Proteomes" id="UP000293874"/>
    </source>
</evidence>
<dbReference type="Proteomes" id="UP000293874">
    <property type="component" value="Unassembled WGS sequence"/>
</dbReference>
<dbReference type="InterPro" id="IPR016024">
    <property type="entry name" value="ARM-type_fold"/>
</dbReference>
<gene>
    <name evidence="1" type="ORF">EV199_2250</name>
</gene>
<dbReference type="SUPFAM" id="SSF48371">
    <property type="entry name" value="ARM repeat"/>
    <property type="match status" value="1"/>
</dbReference>
<name>A0A4V2F282_9BACT</name>
<sequence>MDLEQSILAEHSKAQCMRITAYIGNDRERFARLMKLFLKGEYRVTQRAAWPLSCCVEAYPVLIKPWYAQLLRKLQEPGTHNAVTRNIVRTLQYVTIPEKYQGTVMNICFDFIADPNAAAAVKAFSLSILQNLVKDYPEIAPELITIIENRWDQETPAFQSRARKLLKSLKK</sequence>
<evidence type="ECO:0008006" key="3">
    <source>
        <dbReference type="Google" id="ProtNLM"/>
    </source>
</evidence>
<dbReference type="EMBL" id="SGXA01000001">
    <property type="protein sequence ID" value="RZS76367.1"/>
    <property type="molecule type" value="Genomic_DNA"/>
</dbReference>
<reference evidence="1 2" key="1">
    <citation type="submission" date="2019-02" db="EMBL/GenBank/DDBJ databases">
        <title>Genomic Encyclopedia of Type Strains, Phase IV (KMG-IV): sequencing the most valuable type-strain genomes for metagenomic binning, comparative biology and taxonomic classification.</title>
        <authorList>
            <person name="Goeker M."/>
        </authorList>
    </citation>
    <scope>NUCLEOTIDE SEQUENCE [LARGE SCALE GENOMIC DNA]</scope>
    <source>
        <strain evidence="1 2">DSM 18116</strain>
    </source>
</reference>
<dbReference type="RefSeq" id="WP_130540671.1">
    <property type="nucleotide sequence ID" value="NZ_CP042431.1"/>
</dbReference>
<comment type="caution">
    <text evidence="1">The sequence shown here is derived from an EMBL/GenBank/DDBJ whole genome shotgun (WGS) entry which is preliminary data.</text>
</comment>
<proteinExistence type="predicted"/>
<evidence type="ECO:0000313" key="1">
    <source>
        <dbReference type="EMBL" id="RZS76367.1"/>
    </source>
</evidence>
<dbReference type="AlphaFoldDB" id="A0A4V2F282"/>
<dbReference type="OrthoDB" id="667893at2"/>
<accession>A0A4V2F282</accession>
<organism evidence="1 2">
    <name type="scientific">Pseudobacter ginsenosidimutans</name>
    <dbReference type="NCBI Taxonomy" id="661488"/>
    <lineage>
        <taxon>Bacteria</taxon>
        <taxon>Pseudomonadati</taxon>
        <taxon>Bacteroidota</taxon>
        <taxon>Chitinophagia</taxon>
        <taxon>Chitinophagales</taxon>
        <taxon>Chitinophagaceae</taxon>
        <taxon>Pseudobacter</taxon>
    </lineage>
</organism>